<reference evidence="2 3" key="1">
    <citation type="journal article" date="2016" name="Nat. Commun.">
        <title>Thousands of microbial genomes shed light on interconnected biogeochemical processes in an aquifer system.</title>
        <authorList>
            <person name="Anantharaman K."/>
            <person name="Brown C.T."/>
            <person name="Hug L.A."/>
            <person name="Sharon I."/>
            <person name="Castelle C.J."/>
            <person name="Probst A.J."/>
            <person name="Thomas B.C."/>
            <person name="Singh A."/>
            <person name="Wilkins M.J."/>
            <person name="Karaoz U."/>
            <person name="Brodie E.L."/>
            <person name="Williams K.H."/>
            <person name="Hubbard S.S."/>
            <person name="Banfield J.F."/>
        </authorList>
    </citation>
    <scope>NUCLEOTIDE SEQUENCE [LARGE SCALE GENOMIC DNA]</scope>
</reference>
<gene>
    <name evidence="2" type="ORF">A2Y67_01740</name>
</gene>
<sequence>MEKKIKIFTDGGARGNPGPAAIGVVIKSEDDKILKTHSHYLGTATNNQAEYQALIKGLELAKELKPQEVNCYLDSELLVKQMRQEYRVRDKDLQPLFIKVWNLALGFKKVAYHHIGRSLNKEADKLLNLELDKHY</sequence>
<comment type="caution">
    <text evidence="2">The sequence shown here is derived from an EMBL/GenBank/DDBJ whole genome shotgun (WGS) entry which is preliminary data.</text>
</comment>
<evidence type="ECO:0000259" key="1">
    <source>
        <dbReference type="PROSITE" id="PS50879"/>
    </source>
</evidence>
<dbReference type="CDD" id="cd09279">
    <property type="entry name" value="RNase_HI_like"/>
    <property type="match status" value="1"/>
</dbReference>
<name>A0A1G1XQ55_9BACT</name>
<dbReference type="PANTHER" id="PTHR48475">
    <property type="entry name" value="RIBONUCLEASE H"/>
    <property type="match status" value="1"/>
</dbReference>
<dbReference type="SUPFAM" id="SSF53098">
    <property type="entry name" value="Ribonuclease H-like"/>
    <property type="match status" value="1"/>
</dbReference>
<dbReference type="GO" id="GO:0003676">
    <property type="term" value="F:nucleic acid binding"/>
    <property type="evidence" value="ECO:0007669"/>
    <property type="project" value="InterPro"/>
</dbReference>
<dbReference type="InterPro" id="IPR012337">
    <property type="entry name" value="RNaseH-like_sf"/>
</dbReference>
<protein>
    <recommendedName>
        <fullName evidence="1">RNase H type-1 domain-containing protein</fullName>
    </recommendedName>
</protein>
<dbReference type="InterPro" id="IPR002156">
    <property type="entry name" value="RNaseH_domain"/>
</dbReference>
<organism evidence="2 3">
    <name type="scientific">Candidatus Buchananbacteria bacterium RBG_13_39_9</name>
    <dbReference type="NCBI Taxonomy" id="1797531"/>
    <lineage>
        <taxon>Bacteria</taxon>
        <taxon>Candidatus Buchananiibacteriota</taxon>
    </lineage>
</organism>
<dbReference type="PANTHER" id="PTHR48475:SF1">
    <property type="entry name" value="RNASE H TYPE-1 DOMAIN-CONTAINING PROTEIN"/>
    <property type="match status" value="1"/>
</dbReference>
<dbReference type="Proteomes" id="UP000176260">
    <property type="component" value="Unassembled WGS sequence"/>
</dbReference>
<dbReference type="EMBL" id="MHIA01000016">
    <property type="protein sequence ID" value="OGY42219.1"/>
    <property type="molecule type" value="Genomic_DNA"/>
</dbReference>
<dbReference type="PROSITE" id="PS50879">
    <property type="entry name" value="RNASE_H_1"/>
    <property type="match status" value="1"/>
</dbReference>
<evidence type="ECO:0000313" key="2">
    <source>
        <dbReference type="EMBL" id="OGY42219.1"/>
    </source>
</evidence>
<dbReference type="InterPro" id="IPR036397">
    <property type="entry name" value="RNaseH_sf"/>
</dbReference>
<proteinExistence type="predicted"/>
<evidence type="ECO:0000313" key="3">
    <source>
        <dbReference type="Proteomes" id="UP000176260"/>
    </source>
</evidence>
<dbReference type="AlphaFoldDB" id="A0A1G1XQ55"/>
<dbReference type="GO" id="GO:0004523">
    <property type="term" value="F:RNA-DNA hybrid ribonuclease activity"/>
    <property type="evidence" value="ECO:0007669"/>
    <property type="project" value="InterPro"/>
</dbReference>
<feature type="domain" description="RNase H type-1" evidence="1">
    <location>
        <begin position="1"/>
        <end position="132"/>
    </location>
</feature>
<dbReference type="Pfam" id="PF13456">
    <property type="entry name" value="RVT_3"/>
    <property type="match status" value="1"/>
</dbReference>
<dbReference type="Gene3D" id="3.30.420.10">
    <property type="entry name" value="Ribonuclease H-like superfamily/Ribonuclease H"/>
    <property type="match status" value="1"/>
</dbReference>
<accession>A0A1G1XQ55</accession>